<feature type="transmembrane region" description="Helical" evidence="6">
    <location>
        <begin position="37"/>
        <end position="56"/>
    </location>
</feature>
<keyword evidence="5 6" id="KW-0472">Membrane</keyword>
<dbReference type="Proteomes" id="UP000004221">
    <property type="component" value="Unassembled WGS sequence"/>
</dbReference>
<name>I4EED2_9BACT</name>
<dbReference type="RefSeq" id="WP_008475755.1">
    <property type="nucleotide sequence ID" value="NZ_CAGS01000088.1"/>
</dbReference>
<dbReference type="AlphaFoldDB" id="I4EED2"/>
<evidence type="ECO:0000313" key="8">
    <source>
        <dbReference type="EMBL" id="CCF83044.1"/>
    </source>
</evidence>
<dbReference type="EMBL" id="CAGS01000088">
    <property type="protein sequence ID" value="CCF83044.1"/>
    <property type="molecule type" value="Genomic_DNA"/>
</dbReference>
<keyword evidence="9" id="KW-1185">Reference proteome</keyword>
<keyword evidence="3 6" id="KW-0812">Transmembrane</keyword>
<evidence type="ECO:0000256" key="1">
    <source>
        <dbReference type="ARBA" id="ARBA00004651"/>
    </source>
</evidence>
<dbReference type="OrthoDB" id="5125307at2"/>
<accession>I4EED2</accession>
<organism evidence="8 9">
    <name type="scientific">Nitrolancea hollandica Lb</name>
    <dbReference type="NCBI Taxonomy" id="1129897"/>
    <lineage>
        <taxon>Bacteria</taxon>
        <taxon>Pseudomonadati</taxon>
        <taxon>Thermomicrobiota</taxon>
        <taxon>Thermomicrobia</taxon>
        <taxon>Sphaerobacterales</taxon>
        <taxon>Sphaerobacterineae</taxon>
        <taxon>Sphaerobacteraceae</taxon>
        <taxon>Nitrolancea</taxon>
    </lineage>
</organism>
<evidence type="ECO:0000256" key="4">
    <source>
        <dbReference type="ARBA" id="ARBA00022989"/>
    </source>
</evidence>
<evidence type="ECO:0000256" key="2">
    <source>
        <dbReference type="ARBA" id="ARBA00022475"/>
    </source>
</evidence>
<feature type="transmembrane region" description="Helical" evidence="6">
    <location>
        <begin position="6"/>
        <end position="25"/>
    </location>
</feature>
<dbReference type="Pfam" id="PF13396">
    <property type="entry name" value="PLDc_N"/>
    <property type="match status" value="1"/>
</dbReference>
<proteinExistence type="predicted"/>
<reference evidence="8 9" key="1">
    <citation type="journal article" date="2012" name="ISME J.">
        <title>Nitrification expanded: discovery, physiology and genomics of a nitrite-oxidizing bacterium from the phylum Chloroflexi.</title>
        <authorList>
            <person name="Sorokin D.Y."/>
            <person name="Lucker S."/>
            <person name="Vejmelkova D."/>
            <person name="Kostrikina N.A."/>
            <person name="Kleerebezem R."/>
            <person name="Rijpstra W.I."/>
            <person name="Damste J.S."/>
            <person name="Le Paslier D."/>
            <person name="Muyzer G."/>
            <person name="Wagner M."/>
            <person name="van Loosdrecht M.C."/>
            <person name="Daims H."/>
        </authorList>
    </citation>
    <scope>NUCLEOTIDE SEQUENCE [LARGE SCALE GENOMIC DNA]</scope>
    <source>
        <strain evidence="9">none</strain>
    </source>
</reference>
<gene>
    <name evidence="8" type="ORF">NITHO_1780010</name>
</gene>
<comment type="subcellular location">
    <subcellularLocation>
        <location evidence="1">Cell membrane</location>
        <topology evidence="1">Multi-pass membrane protein</topology>
    </subcellularLocation>
</comment>
<feature type="domain" description="Cardiolipin synthase N-terminal" evidence="7">
    <location>
        <begin position="17"/>
        <end position="56"/>
    </location>
</feature>
<keyword evidence="2" id="KW-1003">Cell membrane</keyword>
<dbReference type="InterPro" id="IPR027379">
    <property type="entry name" value="CLS_N"/>
</dbReference>
<evidence type="ECO:0000256" key="5">
    <source>
        <dbReference type="ARBA" id="ARBA00023136"/>
    </source>
</evidence>
<sequence length="62" mass="6941">MKLLIEIVTSLLVHPLAVILAWIDLARRDDLDGTKKLLWAVICLFWGVGPILYVLLADGGLW</sequence>
<comment type="caution">
    <text evidence="8">The sequence shown here is derived from an EMBL/GenBank/DDBJ whole genome shotgun (WGS) entry which is preliminary data.</text>
</comment>
<evidence type="ECO:0000259" key="7">
    <source>
        <dbReference type="Pfam" id="PF13396"/>
    </source>
</evidence>
<protein>
    <recommendedName>
        <fullName evidence="7">Cardiolipin synthase N-terminal domain-containing protein</fullName>
    </recommendedName>
</protein>
<evidence type="ECO:0000256" key="6">
    <source>
        <dbReference type="SAM" id="Phobius"/>
    </source>
</evidence>
<keyword evidence="4 6" id="KW-1133">Transmembrane helix</keyword>
<evidence type="ECO:0000256" key="3">
    <source>
        <dbReference type="ARBA" id="ARBA00022692"/>
    </source>
</evidence>
<dbReference type="GO" id="GO:0005886">
    <property type="term" value="C:plasma membrane"/>
    <property type="evidence" value="ECO:0007669"/>
    <property type="project" value="UniProtKB-SubCell"/>
</dbReference>
<evidence type="ECO:0000313" key="9">
    <source>
        <dbReference type="Proteomes" id="UP000004221"/>
    </source>
</evidence>